<organism evidence="13 14">
    <name type="scientific">Polaribacter butkevichii</name>
    <dbReference type="NCBI Taxonomy" id="218490"/>
    <lineage>
        <taxon>Bacteria</taxon>
        <taxon>Pseudomonadati</taxon>
        <taxon>Bacteroidota</taxon>
        <taxon>Flavobacteriia</taxon>
        <taxon>Flavobacteriales</taxon>
        <taxon>Flavobacteriaceae</taxon>
    </lineage>
</organism>
<dbReference type="SUPFAM" id="SSF49464">
    <property type="entry name" value="Carboxypeptidase regulatory domain-like"/>
    <property type="match status" value="1"/>
</dbReference>
<evidence type="ECO:0000256" key="5">
    <source>
        <dbReference type="ARBA" id="ARBA00023077"/>
    </source>
</evidence>
<dbReference type="InterPro" id="IPR008969">
    <property type="entry name" value="CarboxyPept-like_regulatory"/>
</dbReference>
<evidence type="ECO:0000256" key="7">
    <source>
        <dbReference type="ARBA" id="ARBA00023237"/>
    </source>
</evidence>
<evidence type="ECO:0000256" key="8">
    <source>
        <dbReference type="PROSITE-ProRule" id="PRU01360"/>
    </source>
</evidence>
<evidence type="ECO:0000313" key="13">
    <source>
        <dbReference type="EMBL" id="PQJ72688.1"/>
    </source>
</evidence>
<evidence type="ECO:0000256" key="6">
    <source>
        <dbReference type="ARBA" id="ARBA00023136"/>
    </source>
</evidence>
<evidence type="ECO:0008006" key="15">
    <source>
        <dbReference type="Google" id="ProtNLM"/>
    </source>
</evidence>
<evidence type="ECO:0000256" key="9">
    <source>
        <dbReference type="RuleBase" id="RU003357"/>
    </source>
</evidence>
<evidence type="ECO:0000256" key="3">
    <source>
        <dbReference type="ARBA" id="ARBA00022452"/>
    </source>
</evidence>
<dbReference type="NCBIfam" id="TIGR04056">
    <property type="entry name" value="OMP_RagA_SusC"/>
    <property type="match status" value="1"/>
</dbReference>
<dbReference type="InterPro" id="IPR000531">
    <property type="entry name" value="Beta-barrel_TonB"/>
</dbReference>
<dbReference type="InterPro" id="IPR039426">
    <property type="entry name" value="TonB-dep_rcpt-like"/>
</dbReference>
<name>A0A2P6CCV1_9FLAO</name>
<evidence type="ECO:0000313" key="14">
    <source>
        <dbReference type="Proteomes" id="UP000247345"/>
    </source>
</evidence>
<keyword evidence="6 8" id="KW-0472">Membrane</keyword>
<dbReference type="InterPro" id="IPR023997">
    <property type="entry name" value="TonB-dep_OMP_SusC/RagA_CS"/>
</dbReference>
<keyword evidence="3 8" id="KW-1134">Transmembrane beta strand</keyword>
<evidence type="ECO:0000256" key="2">
    <source>
        <dbReference type="ARBA" id="ARBA00022448"/>
    </source>
</evidence>
<keyword evidence="2 8" id="KW-0813">Transport</keyword>
<proteinExistence type="inferred from homology"/>
<keyword evidence="5 9" id="KW-0798">TonB box</keyword>
<dbReference type="Pfam" id="PF13715">
    <property type="entry name" value="CarbopepD_reg_2"/>
    <property type="match status" value="1"/>
</dbReference>
<evidence type="ECO:0000256" key="10">
    <source>
        <dbReference type="SAM" id="MobiDB-lite"/>
    </source>
</evidence>
<dbReference type="Pfam" id="PF00593">
    <property type="entry name" value="TonB_dep_Rec_b-barrel"/>
    <property type="match status" value="1"/>
</dbReference>
<dbReference type="Proteomes" id="UP000247345">
    <property type="component" value="Unassembled WGS sequence"/>
</dbReference>
<dbReference type="RefSeq" id="WP_105048348.1">
    <property type="nucleotide sequence ID" value="NZ_CP150661.1"/>
</dbReference>
<dbReference type="Gene3D" id="2.60.40.1120">
    <property type="entry name" value="Carboxypeptidase-like, regulatory domain"/>
    <property type="match status" value="1"/>
</dbReference>
<dbReference type="InterPro" id="IPR023996">
    <property type="entry name" value="TonB-dep_OMP_SusC/RagA"/>
</dbReference>
<feature type="compositionally biased region" description="Polar residues" evidence="10">
    <location>
        <begin position="907"/>
        <end position="916"/>
    </location>
</feature>
<dbReference type="Gene3D" id="2.170.130.10">
    <property type="entry name" value="TonB-dependent receptor, plug domain"/>
    <property type="match status" value="1"/>
</dbReference>
<dbReference type="PROSITE" id="PS52016">
    <property type="entry name" value="TONB_DEPENDENT_REC_3"/>
    <property type="match status" value="1"/>
</dbReference>
<comment type="caution">
    <text evidence="13">The sequence shown here is derived from an EMBL/GenBank/DDBJ whole genome shotgun (WGS) entry which is preliminary data.</text>
</comment>
<evidence type="ECO:0000259" key="12">
    <source>
        <dbReference type="Pfam" id="PF07715"/>
    </source>
</evidence>
<feature type="domain" description="TonB-dependent receptor-like beta-barrel" evidence="11">
    <location>
        <begin position="409"/>
        <end position="972"/>
    </location>
</feature>
<evidence type="ECO:0000256" key="1">
    <source>
        <dbReference type="ARBA" id="ARBA00004571"/>
    </source>
</evidence>
<evidence type="ECO:0000256" key="4">
    <source>
        <dbReference type="ARBA" id="ARBA00022692"/>
    </source>
</evidence>
<protein>
    <recommendedName>
        <fullName evidence="15">SusC/RagA family TonB-linked outer membrane protein</fullName>
    </recommendedName>
</protein>
<keyword evidence="4 8" id="KW-0812">Transmembrane</keyword>
<dbReference type="Gene3D" id="2.40.170.20">
    <property type="entry name" value="TonB-dependent receptor, beta-barrel domain"/>
    <property type="match status" value="1"/>
</dbReference>
<dbReference type="SUPFAM" id="SSF56935">
    <property type="entry name" value="Porins"/>
    <property type="match status" value="1"/>
</dbReference>
<feature type="region of interest" description="Disordered" evidence="10">
    <location>
        <begin position="904"/>
        <end position="924"/>
    </location>
</feature>
<dbReference type="OrthoDB" id="9768177at2"/>
<dbReference type="InterPro" id="IPR037066">
    <property type="entry name" value="Plug_dom_sf"/>
</dbReference>
<dbReference type="NCBIfam" id="TIGR04057">
    <property type="entry name" value="SusC_RagA_signa"/>
    <property type="match status" value="1"/>
</dbReference>
<dbReference type="GO" id="GO:0009279">
    <property type="term" value="C:cell outer membrane"/>
    <property type="evidence" value="ECO:0007669"/>
    <property type="project" value="UniProtKB-SubCell"/>
</dbReference>
<dbReference type="EMBL" id="MSCK01000001">
    <property type="protein sequence ID" value="PQJ72688.1"/>
    <property type="molecule type" value="Genomic_DNA"/>
</dbReference>
<comment type="similarity">
    <text evidence="8 9">Belongs to the TonB-dependent receptor family.</text>
</comment>
<dbReference type="Pfam" id="PF07715">
    <property type="entry name" value="Plug"/>
    <property type="match status" value="1"/>
</dbReference>
<dbReference type="InterPro" id="IPR012910">
    <property type="entry name" value="Plug_dom"/>
</dbReference>
<gene>
    <name evidence="13" type="ORF">BTO14_05185</name>
</gene>
<feature type="domain" description="TonB-dependent receptor plug" evidence="12">
    <location>
        <begin position="121"/>
        <end position="227"/>
    </location>
</feature>
<sequence length="1019" mass="111064">MNDQQLTKKPNLKFLFLFCFFASLLSFGQKSIRGTITGVDGSPLPDATVLEKGTTNGVQSDIEGKFSLDIANGNATLVISYLGYLSKELAVNNQTNITIVLEEDASELDEVVIIGYGSQNKSKITGSVGFVDSAELDDAIFTDVSQVLQGRTSGVNIINGTGEPGSPARIRIRGNNSINGDNNPLWVVDGVPVSGIPSFSPRDIASFEVLKDAAATSIYGARGANGVVIVNTKRGKKGETQINASSTIGFSEPLARFNVLNGQTYAAYRNEAAANGGGAIPFANPSDFAGQGVDWQDLVSQTGIRKEFDVSMSGGAEKMNFFTAVNYINEKGIFKNNDYERANLRANIDFKALNGLLDVKLSNALTHTVRKGGSFSEGGELSKNQGGIFSAAASEPLVPIDFTGNASNGLLFQNPYLYFTESQRRRAETRILSSIQSTIDIAEGLTFTNNSSVDFFNSSNGLFTPAQLGGEAFLVNGRIRTSSAEQFNFVISNYLKYSKIFSEKHDFNILVGQEYNGFNTRSVSTISENLSTNLFGLDNVGVAGSQLASSNRVEANLQSFFGRLDYSFSDRYLLNATYRADGSSRFSENNKWGFFPSFGGAWLVSNEEFLDDSKISNLKFRVSWGQVGSQAIEPYQSLNQFQSNNVFSTIGNTSSIGIQPANTAGNSELKWETTTTFDIGFDLGLFNNALEFNVSYYNKKTQDLLQLVGLPAQDGFRNILVNLGEVENKGLEIGIFADILRNKEFNWSSSLNLSMNRSKVLDIGTAPRLFPADGQAFTNVFVNTNVYEVGQPIGAFYGWKADGLIQESDFDTSGNPTFSPFNGGETLGGNKYVDVTKDGVLNIDDRVVIGDPNPDAIIGWNNDLSYKDFSLNLFFQASIGNDIANASRYILSTNSANTLQEYYDNRWTPSNPTNNPRYPRPGINNPDTFNSSIIEDGSYLRLKNVTLKYNISLPERWKTLSALEVSLTGTNLLTITNYSGLDPEVDSFDSFRGQGGLFGLDFGTYPTTRLISFGINAQF</sequence>
<dbReference type="AlphaFoldDB" id="A0A2P6CCV1"/>
<accession>A0A2P6CCV1</accession>
<comment type="subcellular location">
    <subcellularLocation>
        <location evidence="1 8">Cell outer membrane</location>
        <topology evidence="1 8">Multi-pass membrane protein</topology>
    </subcellularLocation>
</comment>
<dbReference type="InterPro" id="IPR036942">
    <property type="entry name" value="Beta-barrel_TonB_sf"/>
</dbReference>
<keyword evidence="7 8" id="KW-0998">Cell outer membrane</keyword>
<evidence type="ECO:0000259" key="11">
    <source>
        <dbReference type="Pfam" id="PF00593"/>
    </source>
</evidence>
<keyword evidence="14" id="KW-1185">Reference proteome</keyword>
<reference evidence="13 14" key="1">
    <citation type="submission" date="2016-12" db="EMBL/GenBank/DDBJ databases">
        <title>Trade-off between light-utilization and light-protection in marine flavobacteria.</title>
        <authorList>
            <person name="Kumagai Y."/>
            <person name="Yoshizawa S."/>
            <person name="Kogure K."/>
            <person name="Iwasaki W."/>
        </authorList>
    </citation>
    <scope>NUCLEOTIDE SEQUENCE [LARGE SCALE GENOMIC DNA]</scope>
    <source>
        <strain evidence="13 14">KCTC 12100</strain>
    </source>
</reference>